<organism evidence="9 10">
    <name type="scientific">Marchantia polymorpha subsp. ruderalis</name>
    <dbReference type="NCBI Taxonomy" id="1480154"/>
    <lineage>
        <taxon>Eukaryota</taxon>
        <taxon>Viridiplantae</taxon>
        <taxon>Streptophyta</taxon>
        <taxon>Embryophyta</taxon>
        <taxon>Marchantiophyta</taxon>
        <taxon>Marchantiopsida</taxon>
        <taxon>Marchantiidae</taxon>
        <taxon>Marchantiales</taxon>
        <taxon>Marchantiaceae</taxon>
        <taxon>Marchantia</taxon>
    </lineage>
</organism>
<evidence type="ECO:0000256" key="4">
    <source>
        <dbReference type="ARBA" id="ARBA00022679"/>
    </source>
</evidence>
<dbReference type="InterPro" id="IPR008166">
    <property type="entry name" value="Glyco_transf_92"/>
</dbReference>
<evidence type="ECO:0000256" key="5">
    <source>
        <dbReference type="ARBA" id="ARBA00022692"/>
    </source>
</evidence>
<dbReference type="PANTHER" id="PTHR21461:SF86">
    <property type="entry name" value="GLYCOSYLTRANSFERASE FAMILY 92 PROTEIN"/>
    <property type="match status" value="1"/>
</dbReference>
<keyword evidence="7 8" id="KW-0472">Membrane</keyword>
<keyword evidence="5 8" id="KW-0812">Transmembrane</keyword>
<evidence type="ECO:0000256" key="3">
    <source>
        <dbReference type="ARBA" id="ARBA00022676"/>
    </source>
</evidence>
<protein>
    <recommendedName>
        <fullName evidence="8">Glycosyltransferase family 92 protein</fullName>
        <ecNumber evidence="8">2.4.1.-</ecNumber>
    </recommendedName>
</protein>
<dbReference type="GO" id="GO:0016020">
    <property type="term" value="C:membrane"/>
    <property type="evidence" value="ECO:0007669"/>
    <property type="project" value="UniProtKB-SubCell"/>
</dbReference>
<accession>A0A176VW46</accession>
<gene>
    <name evidence="9" type="ORF">AXG93_3856s1060</name>
</gene>
<dbReference type="Proteomes" id="UP000077202">
    <property type="component" value="Unassembled WGS sequence"/>
</dbReference>
<dbReference type="PANTHER" id="PTHR21461">
    <property type="entry name" value="GLYCOSYLTRANSFERASE FAMILY 92 PROTEIN"/>
    <property type="match status" value="1"/>
</dbReference>
<dbReference type="EMBL" id="LVLJ01002438">
    <property type="protein sequence ID" value="OAE24977.1"/>
    <property type="molecule type" value="Genomic_DNA"/>
</dbReference>
<sequence length="637" mass="72948">MAGFQSKVLPLLNASLAVFILFVIFNYLRMDFALVEGNEALERQYRAQTVTYKRQDGGLGRLQVLTLGSSVNPSKELPTAEEKEEDQEFEDSSISEELVAESIKRFLKDQMESNLLKDQDAWLKQIWQTGAGKHISVLQSSTQELLRQVLLELQKLERTFKAKQLGQEDDEEDDSLTQVSRYSALRNEDQAELGEFKFREYGRVCQLVVLSSYRSSLKEFTVVTLSPSVQPGAEGPVHDSCVWLPDGRAPVSQKFSSLDEMILSGRYPDREGIVDLRYVENSHGRIYDTLVVRCSFPEAVGIEREGGFLYLNMSASPGSKSFELIPVFHERPRQLKDSTYERTSFQYQYAYCSAPVWTNSSASHIKQWFMYHHTLTGGSIHYYIYDTTGIDDETMAVLKPLMDMGYLTFVNLHRQRLYDAWANTEDLIINDCLNRVRFVAKWALFWDFDEYLHVASPLSLSTLLAQAEERAAPWVSFGNMFYNRKYCAPESEGGDWAVERMVYRLESPVCGQKNISHVCPGEMGHRKWIANPRMVKVGSIYRAVDPQKNGIILDTDVARINHYRGIATKAPDSDEVDCSIIKDPTLVKENDTVDGWWFKDEEFSTFAVDESKQNRDRGRWIERYRTGNSACPQVLKV</sequence>
<dbReference type="GO" id="GO:0005737">
    <property type="term" value="C:cytoplasm"/>
    <property type="evidence" value="ECO:0007669"/>
    <property type="project" value="TreeGrafter"/>
</dbReference>
<evidence type="ECO:0000256" key="8">
    <source>
        <dbReference type="RuleBase" id="RU366017"/>
    </source>
</evidence>
<keyword evidence="4 8" id="KW-0808">Transferase</keyword>
<comment type="subcellular location">
    <subcellularLocation>
        <location evidence="1">Membrane</location>
        <topology evidence="1">Single-pass membrane protein</topology>
    </subcellularLocation>
</comment>
<dbReference type="Pfam" id="PF01697">
    <property type="entry name" value="Glyco_transf_92"/>
    <property type="match status" value="1"/>
</dbReference>
<evidence type="ECO:0000256" key="6">
    <source>
        <dbReference type="ARBA" id="ARBA00022989"/>
    </source>
</evidence>
<proteinExistence type="inferred from homology"/>
<reference evidence="9" key="1">
    <citation type="submission" date="2016-03" db="EMBL/GenBank/DDBJ databases">
        <title>Mechanisms controlling the formation of the plant cell surface in tip-growing cells are functionally conserved among land plants.</title>
        <authorList>
            <person name="Honkanen S."/>
            <person name="Jones V.A."/>
            <person name="Morieri G."/>
            <person name="Champion C."/>
            <person name="Hetherington A.J."/>
            <person name="Kelly S."/>
            <person name="Saint-Marcoux D."/>
            <person name="Proust H."/>
            <person name="Prescott H."/>
            <person name="Dolan L."/>
        </authorList>
    </citation>
    <scope>NUCLEOTIDE SEQUENCE [LARGE SCALE GENOMIC DNA]</scope>
    <source>
        <tissue evidence="9">Whole gametophyte</tissue>
    </source>
</reference>
<comment type="similarity">
    <text evidence="2 8">Belongs to the glycosyltransferase 92 family.</text>
</comment>
<comment type="caution">
    <text evidence="9">The sequence shown here is derived from an EMBL/GenBank/DDBJ whole genome shotgun (WGS) entry which is preliminary data.</text>
</comment>
<evidence type="ECO:0000256" key="2">
    <source>
        <dbReference type="ARBA" id="ARBA00007647"/>
    </source>
</evidence>
<evidence type="ECO:0000256" key="1">
    <source>
        <dbReference type="ARBA" id="ARBA00004167"/>
    </source>
</evidence>
<keyword evidence="10" id="KW-1185">Reference proteome</keyword>
<keyword evidence="6 8" id="KW-1133">Transmembrane helix</keyword>
<name>A0A176VW46_MARPO</name>
<dbReference type="EC" id="2.4.1.-" evidence="8"/>
<evidence type="ECO:0000256" key="7">
    <source>
        <dbReference type="ARBA" id="ARBA00023136"/>
    </source>
</evidence>
<dbReference type="AlphaFoldDB" id="A0A176VW46"/>
<feature type="transmembrane region" description="Helical" evidence="8">
    <location>
        <begin position="9"/>
        <end position="28"/>
    </location>
</feature>
<evidence type="ECO:0000313" key="10">
    <source>
        <dbReference type="Proteomes" id="UP000077202"/>
    </source>
</evidence>
<evidence type="ECO:0000313" key="9">
    <source>
        <dbReference type="EMBL" id="OAE24977.1"/>
    </source>
</evidence>
<dbReference type="GO" id="GO:0016757">
    <property type="term" value="F:glycosyltransferase activity"/>
    <property type="evidence" value="ECO:0007669"/>
    <property type="project" value="UniProtKB-UniRule"/>
</dbReference>
<keyword evidence="3 8" id="KW-0328">Glycosyltransferase</keyword>